<sequence>MICPKCGAENQEGSSFCNKCGTRLNEMINDALEDNKMKQSICEENEGNKEQDKGVLKERETAKNNIEKNMKELRNPPKDYEEAYKLFVDLYSLYGQIYSQAMSPQGSLMTYNQDINQKSSEFSQIYDKIKVLEPDIETKAKKK</sequence>
<name>A0A2T0BA61_9CLOT</name>
<evidence type="ECO:0000256" key="1">
    <source>
        <dbReference type="SAM" id="MobiDB-lite"/>
    </source>
</evidence>
<dbReference type="EMBL" id="PVXO01000005">
    <property type="protein sequence ID" value="PRR80687.1"/>
    <property type="molecule type" value="Genomic_DNA"/>
</dbReference>
<dbReference type="Proteomes" id="UP000239706">
    <property type="component" value="Unassembled WGS sequence"/>
</dbReference>
<feature type="domain" description="Zinc-ribbon" evidence="2">
    <location>
        <begin position="3"/>
        <end position="24"/>
    </location>
</feature>
<keyword evidence="4" id="KW-1185">Reference proteome</keyword>
<proteinExistence type="predicted"/>
<dbReference type="Pfam" id="PF13240">
    <property type="entry name" value="Zn_Ribbon_1"/>
    <property type="match status" value="1"/>
</dbReference>
<protein>
    <submittedName>
        <fullName evidence="3">Double zinc ribbon</fullName>
    </submittedName>
</protein>
<evidence type="ECO:0000313" key="3">
    <source>
        <dbReference type="EMBL" id="PRR80687.1"/>
    </source>
</evidence>
<organism evidence="3 4">
    <name type="scientific">Clostridium liquoris</name>
    <dbReference type="NCBI Taxonomy" id="1289519"/>
    <lineage>
        <taxon>Bacteria</taxon>
        <taxon>Bacillati</taxon>
        <taxon>Bacillota</taxon>
        <taxon>Clostridia</taxon>
        <taxon>Eubacteriales</taxon>
        <taxon>Clostridiaceae</taxon>
        <taxon>Clostridium</taxon>
    </lineage>
</organism>
<evidence type="ECO:0000313" key="4">
    <source>
        <dbReference type="Proteomes" id="UP000239706"/>
    </source>
</evidence>
<reference evidence="3 4" key="1">
    <citation type="submission" date="2018-03" db="EMBL/GenBank/DDBJ databases">
        <title>Genome sequence of Clostridium liquoris DSM 100320.</title>
        <authorList>
            <person name="Poehlein A."/>
            <person name="Daniel R."/>
        </authorList>
    </citation>
    <scope>NUCLEOTIDE SEQUENCE [LARGE SCALE GENOMIC DNA]</scope>
    <source>
        <strain evidence="3 4">DSM 100320</strain>
    </source>
</reference>
<dbReference type="AlphaFoldDB" id="A0A2T0BA61"/>
<dbReference type="RefSeq" id="WP_170063616.1">
    <property type="nucleotide sequence ID" value="NZ_PVXO01000005.1"/>
</dbReference>
<dbReference type="InterPro" id="IPR038587">
    <property type="entry name" value="Ribosomal_eL40_sf"/>
</dbReference>
<feature type="region of interest" description="Disordered" evidence="1">
    <location>
        <begin position="42"/>
        <end position="75"/>
    </location>
</feature>
<feature type="compositionally biased region" description="Basic and acidic residues" evidence="1">
    <location>
        <begin position="46"/>
        <end position="75"/>
    </location>
</feature>
<accession>A0A2T0BA61</accession>
<dbReference type="InterPro" id="IPR026870">
    <property type="entry name" value="Zinc_ribbon_dom"/>
</dbReference>
<comment type="caution">
    <text evidence="3">The sequence shown here is derived from an EMBL/GenBank/DDBJ whole genome shotgun (WGS) entry which is preliminary data.</text>
</comment>
<evidence type="ECO:0000259" key="2">
    <source>
        <dbReference type="Pfam" id="PF13240"/>
    </source>
</evidence>
<dbReference type="Gene3D" id="4.10.1060.50">
    <property type="match status" value="1"/>
</dbReference>
<gene>
    <name evidence="3" type="ORF">CLLI_02600</name>
</gene>